<name>A0ABM7NRA7_9VIRU</name>
<dbReference type="SMART" id="SM00671">
    <property type="entry name" value="SEL1"/>
    <property type="match status" value="6"/>
</dbReference>
<proteinExistence type="predicted"/>
<dbReference type="Gene3D" id="1.25.40.10">
    <property type="entry name" value="Tetratricopeptide repeat domain"/>
    <property type="match status" value="1"/>
</dbReference>
<dbReference type="EMBL" id="AP024483">
    <property type="protein sequence ID" value="BCS82695.1"/>
    <property type="molecule type" value="Genomic_DNA"/>
</dbReference>
<dbReference type="InterPro" id="IPR050767">
    <property type="entry name" value="Sel1_AlgK"/>
</dbReference>
<dbReference type="PANTHER" id="PTHR11102:SF160">
    <property type="entry name" value="ERAD-ASSOCIATED E3 UBIQUITIN-PROTEIN LIGASE COMPONENT HRD3"/>
    <property type="match status" value="1"/>
</dbReference>
<protein>
    <submittedName>
        <fullName evidence="1">Sel1-like repeat-containing protein</fullName>
    </submittedName>
</protein>
<dbReference type="RefSeq" id="YP_010841303.1">
    <property type="nucleotide sequence ID" value="NC_079139.1"/>
</dbReference>
<dbReference type="Proteomes" id="UP001321479">
    <property type="component" value="Segment"/>
</dbReference>
<dbReference type="PANTHER" id="PTHR11102">
    <property type="entry name" value="SEL-1-LIKE PROTEIN"/>
    <property type="match status" value="1"/>
</dbReference>
<accession>A0ABM7NRA7</accession>
<dbReference type="SUPFAM" id="SSF81901">
    <property type="entry name" value="HCP-like"/>
    <property type="match status" value="1"/>
</dbReference>
<evidence type="ECO:0000313" key="2">
    <source>
        <dbReference type="Proteomes" id="UP001321479"/>
    </source>
</evidence>
<keyword evidence="2" id="KW-1185">Reference proteome</keyword>
<dbReference type="InterPro" id="IPR011990">
    <property type="entry name" value="TPR-like_helical_dom_sf"/>
</dbReference>
<evidence type="ECO:0000313" key="1">
    <source>
        <dbReference type="EMBL" id="BCS82695.1"/>
    </source>
</evidence>
<dbReference type="Pfam" id="PF08238">
    <property type="entry name" value="Sel1"/>
    <property type="match status" value="6"/>
</dbReference>
<dbReference type="InterPro" id="IPR006597">
    <property type="entry name" value="Sel1-like"/>
</dbReference>
<reference evidence="1 2" key="1">
    <citation type="submission" date="2021-02" db="EMBL/GenBank/DDBJ databases">
        <title>Cotonvirus japonicus, which uses Golgi apparatus of host cells for its virion factory, phylogenetically links tailed tupanvirus and icosahedral mimivirus.</title>
        <authorList>
            <person name="Takahashi H."/>
            <person name="Fukaya S."/>
            <person name="Song C."/>
            <person name="Murata K."/>
            <person name="Takemura M."/>
        </authorList>
    </citation>
    <scope>NUCLEOTIDE SEQUENCE [LARGE SCALE GENOMIC DNA]</scope>
</reference>
<dbReference type="GeneID" id="80557900"/>
<sequence length="595" mass="69829">MYNDYDNCNNCGSILYSKIFHVCSNTKPICNDKSIIENTNYSDVYNALMALDDNYKLFTIDELGILADDHDRNAQDEIVFRYLNQDAVNLSQKNIRPINWENLIERSISDPYFMYFLLDFCKHDEYTKIYNVIFNDVKSLAKLGDGMAQCNLSFMYKRGLGTQKNIQKTIKWITKSAIQGNKYAQCNLSFYYKIGAGVPIDMDYVFELCHQAANQNLSSAQYYLATLYEKKNPPDYNMAFKYYSLAANQNHYYAQYCLALCYKHGSGTSRDSQMMLHWLSLSSKQGLNTSKIHLAKMYKRGICVKKNYKKTLKLLNSAIYNDGTNDIDDFNAMSMLGSMYKHGYGVKKNFSKAINLYFKSHDSKKILKYFKINTIASVTTANEHQNNINLTNIDDFESKIIFMLQINIIKYKYKYKHDINFNFYVKSLLKIEKIFIKCIKLRTQLNKSNAMVTCLSIKKNKFLLSDSKNTPFIKDYVSNNMSYLSFGMDNIDFCDKLFKILRERKLINTLEVLRFDLENMYKKKVDELIIAVKSEDRCNQLCLVKNLKYIKIFSLLVEEISSKWTKYVVLFFKEIETNTCLRNYQFKREYPFIFK</sequence>
<organism evidence="1 2">
    <name type="scientific">Cotonvirus japonicus</name>
    <dbReference type="NCBI Taxonomy" id="2811091"/>
    <lineage>
        <taxon>Viruses</taxon>
        <taxon>Varidnaviria</taxon>
        <taxon>Bamfordvirae</taxon>
        <taxon>Nucleocytoviricota</taxon>
        <taxon>Megaviricetes</taxon>
        <taxon>Imitervirales</taxon>
        <taxon>Mimiviridae</taxon>
        <taxon>Megamimivirinae</taxon>
        <taxon>Cotonvirus</taxon>
        <taxon>Cotonvirus japonicum</taxon>
    </lineage>
</organism>